<name>A0ABC8RIE3_9AQUA</name>
<dbReference type="Proteomes" id="UP001642360">
    <property type="component" value="Unassembled WGS sequence"/>
</dbReference>
<evidence type="ECO:0000256" key="2">
    <source>
        <dbReference type="SAM" id="MobiDB-lite"/>
    </source>
</evidence>
<protein>
    <recommendedName>
        <fullName evidence="3">BAG domain-containing protein</fullName>
    </recommendedName>
</protein>
<dbReference type="AlphaFoldDB" id="A0ABC8RIE3"/>
<feature type="domain" description="BAG" evidence="3">
    <location>
        <begin position="95"/>
        <end position="172"/>
    </location>
</feature>
<dbReference type="SMART" id="SM00264">
    <property type="entry name" value="BAG"/>
    <property type="match status" value="1"/>
</dbReference>
<evidence type="ECO:0000259" key="3">
    <source>
        <dbReference type="PROSITE" id="PS51035"/>
    </source>
</evidence>
<gene>
    <name evidence="4" type="ORF">ILEXP_LOCUS12107</name>
</gene>
<dbReference type="PANTHER" id="PTHR33322:SF4">
    <property type="entry name" value="BAG DOMAIN CONTAINING PROTEIN, EXPRESSED"/>
    <property type="match status" value="1"/>
</dbReference>
<proteinExistence type="predicted"/>
<dbReference type="PROSITE" id="PS51035">
    <property type="entry name" value="BAG"/>
    <property type="match status" value="1"/>
</dbReference>
<evidence type="ECO:0000313" key="4">
    <source>
        <dbReference type="EMBL" id="CAK9144355.1"/>
    </source>
</evidence>
<dbReference type="InterPro" id="IPR040400">
    <property type="entry name" value="BAG5/6/7/8"/>
</dbReference>
<dbReference type="SUPFAM" id="SSF63491">
    <property type="entry name" value="BAG domain"/>
    <property type="match status" value="1"/>
</dbReference>
<feature type="compositionally biased region" description="Polar residues" evidence="2">
    <location>
        <begin position="240"/>
        <end position="249"/>
    </location>
</feature>
<organism evidence="4 5">
    <name type="scientific">Ilex paraguariensis</name>
    <name type="common">yerba mate</name>
    <dbReference type="NCBI Taxonomy" id="185542"/>
    <lineage>
        <taxon>Eukaryota</taxon>
        <taxon>Viridiplantae</taxon>
        <taxon>Streptophyta</taxon>
        <taxon>Embryophyta</taxon>
        <taxon>Tracheophyta</taxon>
        <taxon>Spermatophyta</taxon>
        <taxon>Magnoliopsida</taxon>
        <taxon>eudicotyledons</taxon>
        <taxon>Gunneridae</taxon>
        <taxon>Pentapetalae</taxon>
        <taxon>asterids</taxon>
        <taxon>campanulids</taxon>
        <taxon>Aquifoliales</taxon>
        <taxon>Aquifoliaceae</taxon>
        <taxon>Ilex</taxon>
    </lineage>
</organism>
<accession>A0ABC8RIE3</accession>
<dbReference type="InterPro" id="IPR036533">
    <property type="entry name" value="BAG_dom_sf"/>
</dbReference>
<dbReference type="PROSITE" id="PS50096">
    <property type="entry name" value="IQ"/>
    <property type="match status" value="1"/>
</dbReference>
<sequence length="435" mass="48787">MFKRREFCSDSIDRKPMMDSPFFRSHYYQPSRPHYSPSVRGIPVKSVRQNPTTTASAKVVSIPVHFVGSETTRSASALKIQKVFRGFEVRRSVKKIVSIKSEVDEIERRISVSETAELIQRDEKERLRLNEALMALLFKLDSIRGVDSGVRDCRRAVIKKAIALQEKIDSIVAASDKTLGTEINDQVVEVKVKVDDHSESLDEAVDQSLEIKDSAENVAADQTRDKALGAKAPEFKDSSDLSISDNYSENAGDGNPGESVPEIGKSEAREGGVDKPAEGCEKMEVTEIGIHSEVKPNEDDCVVKEIVENCNSIPFESECVEETNLTRDYLESSVHPQSLSEEGEKNKSSEKVADGMAMQRAEQTEVGGGDDNKMNRELLERMVEDNGKMVSLMMQLYARNEMQTRMLNSLTHRVEQLEKAFIRDRLRRKKKSHAA</sequence>
<dbReference type="InterPro" id="IPR003103">
    <property type="entry name" value="BAG_domain"/>
</dbReference>
<feature type="compositionally biased region" description="Basic and acidic residues" evidence="2">
    <location>
        <begin position="222"/>
        <end position="239"/>
    </location>
</feature>
<dbReference type="EMBL" id="CAUOFW020001391">
    <property type="protein sequence ID" value="CAK9144355.1"/>
    <property type="molecule type" value="Genomic_DNA"/>
</dbReference>
<dbReference type="PANTHER" id="PTHR33322">
    <property type="entry name" value="BAG DOMAIN CONTAINING PROTEIN, EXPRESSED"/>
    <property type="match status" value="1"/>
</dbReference>
<keyword evidence="5" id="KW-1185">Reference proteome</keyword>
<feature type="region of interest" description="Disordered" evidence="2">
    <location>
        <begin position="332"/>
        <end position="353"/>
    </location>
</feature>
<dbReference type="FunFam" id="1.20.58.120:FF:000010">
    <property type="entry name" value="BAG family molecular chaperone regulator 6"/>
    <property type="match status" value="1"/>
</dbReference>
<evidence type="ECO:0000256" key="1">
    <source>
        <dbReference type="ARBA" id="ARBA00023186"/>
    </source>
</evidence>
<reference evidence="4 5" key="1">
    <citation type="submission" date="2024-02" db="EMBL/GenBank/DDBJ databases">
        <authorList>
            <person name="Vignale AGUSTIN F."/>
            <person name="Sosa J E."/>
            <person name="Modenutti C."/>
        </authorList>
    </citation>
    <scope>NUCLEOTIDE SEQUENCE [LARGE SCALE GENOMIC DNA]</scope>
</reference>
<evidence type="ECO:0000313" key="5">
    <source>
        <dbReference type="Proteomes" id="UP001642360"/>
    </source>
</evidence>
<feature type="compositionally biased region" description="Basic and acidic residues" evidence="2">
    <location>
        <begin position="264"/>
        <end position="280"/>
    </location>
</feature>
<keyword evidence="1" id="KW-0143">Chaperone</keyword>
<comment type="caution">
    <text evidence="4">The sequence shown here is derived from an EMBL/GenBank/DDBJ whole genome shotgun (WGS) entry which is preliminary data.</text>
</comment>
<dbReference type="Pfam" id="PF02179">
    <property type="entry name" value="BAG"/>
    <property type="match status" value="1"/>
</dbReference>
<feature type="region of interest" description="Disordered" evidence="2">
    <location>
        <begin position="201"/>
        <end position="280"/>
    </location>
</feature>
<dbReference type="Gene3D" id="1.20.58.120">
    <property type="entry name" value="BAG domain"/>
    <property type="match status" value="1"/>
</dbReference>
<feature type="compositionally biased region" description="Basic and acidic residues" evidence="2">
    <location>
        <begin position="342"/>
        <end position="353"/>
    </location>
</feature>